<evidence type="ECO:0000256" key="8">
    <source>
        <dbReference type="ARBA" id="ARBA00023125"/>
    </source>
</evidence>
<name>G0V6D6_NAUCA</name>
<evidence type="ECO:0000256" key="1">
    <source>
        <dbReference type="ARBA" id="ARBA00010564"/>
    </source>
</evidence>
<evidence type="ECO:0000256" key="10">
    <source>
        <dbReference type="PIRSR" id="PIRSR009449-1"/>
    </source>
</evidence>
<keyword evidence="14" id="KW-1185">Reference proteome</keyword>
<dbReference type="FunCoup" id="G0V6D6">
    <property type="interactions" value="998"/>
</dbReference>
<evidence type="ECO:0000256" key="7">
    <source>
        <dbReference type="ARBA" id="ARBA00023014"/>
    </source>
</evidence>
<dbReference type="AlphaFoldDB" id="G0V6D6"/>
<dbReference type="RefSeq" id="XP_003673415.1">
    <property type="nucleotide sequence ID" value="XM_003673367.1"/>
</dbReference>
<dbReference type="InterPro" id="IPR058560">
    <property type="entry name" value="DNA_primase_C"/>
</dbReference>
<sequence>MFRQNKRRISSRRNFDSSPFGSDNKNGNENNGGANQFILPGSTTEEEKTLYNNIYDSKISFYEARPQGEITLEQFEVWAIDRLKILLEIESCLSRNKTLKEIETLIKPQFQKLLPFNTDSFLDKKKDYYSHFILRLCFCRTKELREKFIRAETLLFKIRFNMLTSFDQIKFVKSLNLSKLQFITDEEKTELSDKLYQTITPALIYQLNLTDENQRKLFFQNEKFIKLPFENVIELVGNRQAFIRKGFIYIPQFQQLNLISTEFSNKLNEALMKTYQFLPRLNEDDRLLPILNHLSSGYTIADFNENSKFGMYQNGNDDEINAQTVYSEEISANYPLCIKNLFRGLKEHGHLKYHGRQQLSLFLKGIGLSADESLKFWSEAFTKNGRMTVDKFNKEYRYNFRHNYGLEGNRINYKPWDCRTILSKPRPGRGEYHGCPYRDWNPDKLTAELRSMNLTPSQIASILDSCEKTEYTIACTKTFEFTHNTTGTDLEIDDQTHISHPNLYFERSRQLQKKKQEMEKELKK</sequence>
<dbReference type="OrthoDB" id="421393at2759"/>
<feature type="domain" description="DNA primase large subunit C-terminal" evidence="12">
    <location>
        <begin position="331"/>
        <end position="505"/>
    </location>
</feature>
<feature type="compositionally biased region" description="Basic residues" evidence="11">
    <location>
        <begin position="1"/>
        <end position="11"/>
    </location>
</feature>
<evidence type="ECO:0000256" key="11">
    <source>
        <dbReference type="SAM" id="MobiDB-lite"/>
    </source>
</evidence>
<dbReference type="InParanoid" id="G0V6D6"/>
<dbReference type="PANTHER" id="PTHR10537:SF3">
    <property type="entry name" value="DNA PRIMASE LARGE SUBUNIT"/>
    <property type="match status" value="1"/>
</dbReference>
<evidence type="ECO:0000256" key="4">
    <source>
        <dbReference type="ARBA" id="ARBA00022705"/>
    </source>
</evidence>
<dbReference type="GO" id="GO:0003899">
    <property type="term" value="F:DNA-directed RNA polymerase activity"/>
    <property type="evidence" value="ECO:0007669"/>
    <property type="project" value="EnsemblFungi"/>
</dbReference>
<evidence type="ECO:0000256" key="5">
    <source>
        <dbReference type="ARBA" id="ARBA00022723"/>
    </source>
</evidence>
<dbReference type="GO" id="GO:0006269">
    <property type="term" value="P:DNA replication, synthesis of primer"/>
    <property type="evidence" value="ECO:0007669"/>
    <property type="project" value="UniProtKB-KW"/>
</dbReference>
<comment type="cofactor">
    <cofactor evidence="9">
        <name>[4Fe-4S] cluster</name>
        <dbReference type="ChEBI" id="CHEBI:49883"/>
    </cofactor>
    <text evidence="9">Binds 1 [4Fe-4S] cluster.</text>
</comment>
<keyword evidence="3 9" id="KW-0639">Primosome</keyword>
<accession>G0V6D6</accession>
<dbReference type="GO" id="GO:0005635">
    <property type="term" value="C:nuclear envelope"/>
    <property type="evidence" value="ECO:0007669"/>
    <property type="project" value="EnsemblFungi"/>
</dbReference>
<evidence type="ECO:0000313" key="13">
    <source>
        <dbReference type="EMBL" id="CCC67028.1"/>
    </source>
</evidence>
<keyword evidence="6 9" id="KW-0408">Iron</keyword>
<dbReference type="FunFam" id="1.20.930.80:FF:000005">
    <property type="entry name" value="DNA primase large subunit"/>
    <property type="match status" value="1"/>
</dbReference>
<dbReference type="Proteomes" id="UP000001640">
    <property type="component" value="Chromosome 1"/>
</dbReference>
<dbReference type="CDD" id="cd07322">
    <property type="entry name" value="PriL_PriS_Eukaryotic"/>
    <property type="match status" value="1"/>
</dbReference>
<dbReference type="GO" id="GO:0005658">
    <property type="term" value="C:alpha DNA polymerase:primase complex"/>
    <property type="evidence" value="ECO:0007669"/>
    <property type="project" value="EnsemblFungi"/>
</dbReference>
<evidence type="ECO:0000256" key="2">
    <source>
        <dbReference type="ARBA" id="ARBA00022485"/>
    </source>
</evidence>
<organism evidence="13 14">
    <name type="scientific">Naumovozyma castellii</name>
    <name type="common">Yeast</name>
    <name type="synonym">Saccharomyces castellii</name>
    <dbReference type="NCBI Taxonomy" id="27288"/>
    <lineage>
        <taxon>Eukaryota</taxon>
        <taxon>Fungi</taxon>
        <taxon>Dikarya</taxon>
        <taxon>Ascomycota</taxon>
        <taxon>Saccharomycotina</taxon>
        <taxon>Saccharomycetes</taxon>
        <taxon>Saccharomycetales</taxon>
        <taxon>Saccharomycetaceae</taxon>
        <taxon>Naumovozyma</taxon>
    </lineage>
</organism>
<feature type="compositionally biased region" description="Low complexity" evidence="11">
    <location>
        <begin position="21"/>
        <end position="35"/>
    </location>
</feature>
<dbReference type="PIRSF" id="PIRSF009449">
    <property type="entry name" value="DNA_primase_large_subunit"/>
    <property type="match status" value="1"/>
</dbReference>
<dbReference type="STRING" id="1064592.G0V6D6"/>
<dbReference type="InterPro" id="IPR016558">
    <property type="entry name" value="DNA_primase_lsu_euk"/>
</dbReference>
<dbReference type="HOGENOM" id="CLU_026253_1_0_1"/>
<protein>
    <recommendedName>
        <fullName evidence="9">DNA primase large subunit</fullName>
    </recommendedName>
</protein>
<dbReference type="Pfam" id="PF26466">
    <property type="entry name" value="DNA_primase_lrg_N"/>
    <property type="match status" value="1"/>
</dbReference>
<dbReference type="GO" id="GO:0006270">
    <property type="term" value="P:DNA replication initiation"/>
    <property type="evidence" value="ECO:0007669"/>
    <property type="project" value="EnsemblFungi"/>
</dbReference>
<feature type="region of interest" description="Disordered" evidence="11">
    <location>
        <begin position="1"/>
        <end position="39"/>
    </location>
</feature>
<comment type="similarity">
    <text evidence="1 9">Belongs to the eukaryotic-type primase large subunit family.</text>
</comment>
<keyword evidence="8 9" id="KW-0238">DNA-binding</keyword>
<keyword evidence="2 9" id="KW-0004">4Fe-4S</keyword>
<feature type="binding site" evidence="10">
    <location>
        <position position="337"/>
    </location>
    <ligand>
        <name>[4Fe-4S] cluster</name>
        <dbReference type="ChEBI" id="CHEBI:49883"/>
    </ligand>
</feature>
<feature type="binding site" evidence="10">
    <location>
        <position position="475"/>
    </location>
    <ligand>
        <name>[4Fe-4S] cluster</name>
        <dbReference type="ChEBI" id="CHEBI:49883"/>
    </ligand>
</feature>
<dbReference type="eggNOG" id="KOG2267">
    <property type="taxonomic scope" value="Eukaryota"/>
</dbReference>
<evidence type="ECO:0000256" key="9">
    <source>
        <dbReference type="PIRNR" id="PIRNR009449"/>
    </source>
</evidence>
<comment type="function">
    <text evidence="9">DNA primase is the polymerase that synthesizes small RNA primers for the Okazaki fragments made during discontinuous DNA replication.</text>
</comment>
<reference evidence="13 14" key="1">
    <citation type="journal article" date="2011" name="Proc. Natl. Acad. Sci. U.S.A.">
        <title>Evolutionary erosion of yeast sex chromosomes by mating-type switching accidents.</title>
        <authorList>
            <person name="Gordon J.L."/>
            <person name="Armisen D."/>
            <person name="Proux-Wera E."/>
            <person name="Oheigeartaigh S.S."/>
            <person name="Byrne K.P."/>
            <person name="Wolfe K.H."/>
        </authorList>
    </citation>
    <scope>NUCLEOTIDE SEQUENCE [LARGE SCALE GENOMIC DNA]</scope>
    <source>
        <strain evidence="14">ATCC 76901 / BCRC 22586 / CBS 4309 / NBRC 1992 / NRRL Y-12630</strain>
    </source>
</reference>
<dbReference type="PANTHER" id="PTHR10537">
    <property type="entry name" value="DNA PRIMASE LARGE SUBUNIT"/>
    <property type="match status" value="1"/>
</dbReference>
<feature type="binding site" evidence="10">
    <location>
        <position position="435"/>
    </location>
    <ligand>
        <name>[4Fe-4S] cluster</name>
        <dbReference type="ChEBI" id="CHEBI:49883"/>
    </ligand>
</feature>
<dbReference type="GO" id="GO:0051539">
    <property type="term" value="F:4 iron, 4 sulfur cluster binding"/>
    <property type="evidence" value="ECO:0007669"/>
    <property type="project" value="UniProtKB-UniRule"/>
</dbReference>
<keyword evidence="5 9" id="KW-0479">Metal-binding</keyword>
<proteinExistence type="inferred from homology"/>
<evidence type="ECO:0000256" key="6">
    <source>
        <dbReference type="ARBA" id="ARBA00023004"/>
    </source>
</evidence>
<evidence type="ECO:0000259" key="12">
    <source>
        <dbReference type="Pfam" id="PF04104"/>
    </source>
</evidence>
<dbReference type="GO" id="GO:0006302">
    <property type="term" value="P:double-strand break repair"/>
    <property type="evidence" value="ECO:0007669"/>
    <property type="project" value="EnsemblFungi"/>
</dbReference>
<reference key="2">
    <citation type="submission" date="2011-08" db="EMBL/GenBank/DDBJ databases">
        <title>Genome sequence of Naumovozyma castellii.</title>
        <authorList>
            <person name="Gordon J.L."/>
            <person name="Armisen D."/>
            <person name="Proux-Wera E."/>
            <person name="OhEigeartaigh S.S."/>
            <person name="Byrne K.P."/>
            <person name="Wolfe K.H."/>
        </authorList>
    </citation>
    <scope>NUCLEOTIDE SEQUENCE</scope>
    <source>
        <strain>Type strain:CBS 4309</strain>
    </source>
</reference>
<dbReference type="OMA" id="RINYKPW"/>
<dbReference type="Gene3D" id="1.20.930.80">
    <property type="match status" value="1"/>
</dbReference>
<feature type="binding site" evidence="10">
    <location>
        <position position="418"/>
    </location>
    <ligand>
        <name>[4Fe-4S] cluster</name>
        <dbReference type="ChEBI" id="CHEBI:49883"/>
    </ligand>
</feature>
<dbReference type="GO" id="GO:0003697">
    <property type="term" value="F:single-stranded DNA binding"/>
    <property type="evidence" value="ECO:0007669"/>
    <property type="project" value="EnsemblFungi"/>
</dbReference>
<dbReference type="InterPro" id="IPR007238">
    <property type="entry name" value="DNA_primase_lsu_euk/arc"/>
</dbReference>
<dbReference type="KEGG" id="ncs:NCAS_0A04700"/>
<evidence type="ECO:0000313" key="14">
    <source>
        <dbReference type="Proteomes" id="UP000001640"/>
    </source>
</evidence>
<dbReference type="EMBL" id="HE576752">
    <property type="protein sequence ID" value="CCC67028.1"/>
    <property type="molecule type" value="Genomic_DNA"/>
</dbReference>
<gene>
    <name evidence="13" type="primary">NCAS0A04700</name>
    <name evidence="13" type="ordered locus">NCAS_0A04700</name>
</gene>
<dbReference type="Pfam" id="PF04104">
    <property type="entry name" value="DNA_primase_lrg"/>
    <property type="match status" value="1"/>
</dbReference>
<keyword evidence="7 9" id="KW-0411">Iron-sulfur</keyword>
<dbReference type="GeneID" id="96900513"/>
<dbReference type="GO" id="GO:0046872">
    <property type="term" value="F:metal ion binding"/>
    <property type="evidence" value="ECO:0007669"/>
    <property type="project" value="UniProtKB-UniRule"/>
</dbReference>
<keyword evidence="4 9" id="KW-0235">DNA replication</keyword>
<evidence type="ECO:0000256" key="3">
    <source>
        <dbReference type="ARBA" id="ARBA00022515"/>
    </source>
</evidence>